<accession>A0A1G6P1Q1</accession>
<proteinExistence type="predicted"/>
<evidence type="ECO:0000313" key="3">
    <source>
        <dbReference type="Proteomes" id="UP000199501"/>
    </source>
</evidence>
<evidence type="ECO:0000259" key="1">
    <source>
        <dbReference type="Pfam" id="PF12728"/>
    </source>
</evidence>
<dbReference type="Proteomes" id="UP000199501">
    <property type="component" value="Unassembled WGS sequence"/>
</dbReference>
<protein>
    <submittedName>
        <fullName evidence="2">DNA binding domain-containing protein, excisionase family</fullName>
    </submittedName>
</protein>
<dbReference type="SUPFAM" id="SSF46955">
    <property type="entry name" value="Putative DNA-binding domain"/>
    <property type="match status" value="1"/>
</dbReference>
<dbReference type="InterPro" id="IPR010093">
    <property type="entry name" value="SinI_DNA-bd"/>
</dbReference>
<feature type="domain" description="Helix-turn-helix" evidence="1">
    <location>
        <begin position="9"/>
        <end position="57"/>
    </location>
</feature>
<dbReference type="AlphaFoldDB" id="A0A1G6P1Q1"/>
<sequence length="90" mass="9483">MQVESTRMFRVKAVADMLDVSVNTIYRAVETGELNALKIGKALRIPGAALNAYLSQCAEPVDAQVLSDQVASVADAGTAQDAAITSEVSR</sequence>
<dbReference type="GO" id="GO:0003677">
    <property type="term" value="F:DNA binding"/>
    <property type="evidence" value="ECO:0007669"/>
    <property type="project" value="InterPro"/>
</dbReference>
<dbReference type="NCBIfam" id="TIGR01764">
    <property type="entry name" value="excise"/>
    <property type="match status" value="1"/>
</dbReference>
<keyword evidence="3" id="KW-1185">Reference proteome</keyword>
<dbReference type="EMBL" id="FMZZ01000004">
    <property type="protein sequence ID" value="SDC74093.1"/>
    <property type="molecule type" value="Genomic_DNA"/>
</dbReference>
<reference evidence="3" key="1">
    <citation type="submission" date="2016-10" db="EMBL/GenBank/DDBJ databases">
        <authorList>
            <person name="Varghese N."/>
            <person name="Submissions S."/>
        </authorList>
    </citation>
    <scope>NUCLEOTIDE SEQUENCE [LARGE SCALE GENOMIC DNA]</scope>
    <source>
        <strain evidence="3">IBRC-M 10403</strain>
    </source>
</reference>
<evidence type="ECO:0000313" key="2">
    <source>
        <dbReference type="EMBL" id="SDC74093.1"/>
    </source>
</evidence>
<dbReference type="InterPro" id="IPR041657">
    <property type="entry name" value="HTH_17"/>
</dbReference>
<gene>
    <name evidence="2" type="ORF">SAMN05216174_10475</name>
</gene>
<dbReference type="Pfam" id="PF12728">
    <property type="entry name" value="HTH_17"/>
    <property type="match status" value="1"/>
</dbReference>
<dbReference type="InterPro" id="IPR009061">
    <property type="entry name" value="DNA-bd_dom_put_sf"/>
</dbReference>
<dbReference type="STRING" id="1271860.SAMN05216174_10475"/>
<organism evidence="2 3">
    <name type="scientific">Actinokineospora iranica</name>
    <dbReference type="NCBI Taxonomy" id="1271860"/>
    <lineage>
        <taxon>Bacteria</taxon>
        <taxon>Bacillati</taxon>
        <taxon>Actinomycetota</taxon>
        <taxon>Actinomycetes</taxon>
        <taxon>Pseudonocardiales</taxon>
        <taxon>Pseudonocardiaceae</taxon>
        <taxon>Actinokineospora</taxon>
    </lineage>
</organism>
<name>A0A1G6P1Q1_9PSEU</name>